<protein>
    <submittedName>
        <fullName evidence="2">Uncharacterized protein</fullName>
    </submittedName>
</protein>
<dbReference type="EMBL" id="ABDF02000093">
    <property type="protein sequence ID" value="EHK15202.1"/>
    <property type="molecule type" value="Genomic_DNA"/>
</dbReference>
<evidence type="ECO:0000313" key="2">
    <source>
        <dbReference type="EMBL" id="EHK15202.1"/>
    </source>
</evidence>
<dbReference type="GeneID" id="25792212"/>
<feature type="region of interest" description="Disordered" evidence="1">
    <location>
        <begin position="37"/>
        <end position="75"/>
    </location>
</feature>
<gene>
    <name evidence="2" type="ORF">TRIVIDRAFT_228891</name>
</gene>
<dbReference type="AlphaFoldDB" id="G9NDV3"/>
<accession>G9NDV3</accession>
<evidence type="ECO:0000256" key="1">
    <source>
        <dbReference type="SAM" id="MobiDB-lite"/>
    </source>
</evidence>
<dbReference type="VEuPathDB" id="FungiDB:TRIVIDRAFT_228891"/>
<proteinExistence type="predicted"/>
<keyword evidence="3" id="KW-1185">Reference proteome</keyword>
<organism evidence="2 3">
    <name type="scientific">Hypocrea virens (strain Gv29-8 / FGSC 10586)</name>
    <name type="common">Gliocladium virens</name>
    <name type="synonym">Trichoderma virens</name>
    <dbReference type="NCBI Taxonomy" id="413071"/>
    <lineage>
        <taxon>Eukaryota</taxon>
        <taxon>Fungi</taxon>
        <taxon>Dikarya</taxon>
        <taxon>Ascomycota</taxon>
        <taxon>Pezizomycotina</taxon>
        <taxon>Sordariomycetes</taxon>
        <taxon>Hypocreomycetidae</taxon>
        <taxon>Hypocreales</taxon>
        <taxon>Hypocreaceae</taxon>
        <taxon>Trichoderma</taxon>
    </lineage>
</organism>
<dbReference type="InParanoid" id="G9NDV3"/>
<sequence length="109" mass="12178">MSEHGKYSSSSCDPAAAEKADMSSLVQEWLVQIRGPQQARDRAGVDLDGEKSGEMNKRQEGIKRGHHVLGSRLGLGGKDEEQRQYLPGFSLDIREYNVMEMQQENLEVA</sequence>
<reference evidence="2 3" key="1">
    <citation type="journal article" date="2011" name="Genome Biol.">
        <title>Comparative genome sequence analysis underscores mycoparasitism as the ancestral life style of Trichoderma.</title>
        <authorList>
            <person name="Kubicek C.P."/>
            <person name="Herrera-Estrella A."/>
            <person name="Seidl-Seiboth V."/>
            <person name="Martinez D.A."/>
            <person name="Druzhinina I.S."/>
            <person name="Thon M."/>
            <person name="Zeilinger S."/>
            <person name="Casas-Flores S."/>
            <person name="Horwitz B.A."/>
            <person name="Mukherjee P.K."/>
            <person name="Mukherjee M."/>
            <person name="Kredics L."/>
            <person name="Alcaraz L.D."/>
            <person name="Aerts A."/>
            <person name="Antal Z."/>
            <person name="Atanasova L."/>
            <person name="Cervantes-Badillo M.G."/>
            <person name="Challacombe J."/>
            <person name="Chertkov O."/>
            <person name="McCluskey K."/>
            <person name="Coulpier F."/>
            <person name="Deshpande N."/>
            <person name="von Doehren H."/>
            <person name="Ebbole D.J."/>
            <person name="Esquivel-Naranjo E.U."/>
            <person name="Fekete E."/>
            <person name="Flipphi M."/>
            <person name="Glaser F."/>
            <person name="Gomez-Rodriguez E.Y."/>
            <person name="Gruber S."/>
            <person name="Han C."/>
            <person name="Henrissat B."/>
            <person name="Hermosa R."/>
            <person name="Hernandez-Onate M."/>
            <person name="Karaffa L."/>
            <person name="Kosti I."/>
            <person name="Le Crom S."/>
            <person name="Lindquist E."/>
            <person name="Lucas S."/>
            <person name="Luebeck M."/>
            <person name="Luebeck P.S."/>
            <person name="Margeot A."/>
            <person name="Metz B."/>
            <person name="Misra M."/>
            <person name="Nevalainen H."/>
            <person name="Omann M."/>
            <person name="Packer N."/>
            <person name="Perrone G."/>
            <person name="Uresti-Rivera E.E."/>
            <person name="Salamov A."/>
            <person name="Schmoll M."/>
            <person name="Seiboth B."/>
            <person name="Shapiro H."/>
            <person name="Sukno S."/>
            <person name="Tamayo-Ramos J.A."/>
            <person name="Tisch D."/>
            <person name="Wiest A."/>
            <person name="Wilkinson H.H."/>
            <person name="Zhang M."/>
            <person name="Coutinho P.M."/>
            <person name="Kenerley C.M."/>
            <person name="Monte E."/>
            <person name="Baker S.E."/>
            <person name="Grigoriev I.V."/>
        </authorList>
    </citation>
    <scope>NUCLEOTIDE SEQUENCE [LARGE SCALE GENOMIC DNA]</scope>
    <source>
        <strain evidence="3">Gv29-8 / FGSC 10586</strain>
    </source>
</reference>
<evidence type="ECO:0000313" key="3">
    <source>
        <dbReference type="Proteomes" id="UP000007115"/>
    </source>
</evidence>
<dbReference type="HOGENOM" id="CLU_2184344_0_0_1"/>
<dbReference type="Proteomes" id="UP000007115">
    <property type="component" value="Unassembled WGS sequence"/>
</dbReference>
<feature type="compositionally biased region" description="Basic and acidic residues" evidence="1">
    <location>
        <begin position="39"/>
        <end position="63"/>
    </location>
</feature>
<comment type="caution">
    <text evidence="2">The sequence shown here is derived from an EMBL/GenBank/DDBJ whole genome shotgun (WGS) entry which is preliminary data.</text>
</comment>
<name>G9NDV3_HYPVG</name>
<dbReference type="RefSeq" id="XP_013949395.1">
    <property type="nucleotide sequence ID" value="XM_014093920.1"/>
</dbReference>